<dbReference type="SMART" id="SM00116">
    <property type="entry name" value="CBS"/>
    <property type="match status" value="3"/>
</dbReference>
<feature type="region of interest" description="Disordered" evidence="6">
    <location>
        <begin position="37"/>
        <end position="56"/>
    </location>
</feature>
<evidence type="ECO:0000256" key="2">
    <source>
        <dbReference type="ARBA" id="ARBA00022737"/>
    </source>
</evidence>
<dbReference type="GO" id="GO:0031588">
    <property type="term" value="C:nucleotide-activated protein kinase complex"/>
    <property type="evidence" value="ECO:0007669"/>
    <property type="project" value="TreeGrafter"/>
</dbReference>
<dbReference type="GO" id="GO:0005634">
    <property type="term" value="C:nucleus"/>
    <property type="evidence" value="ECO:0007669"/>
    <property type="project" value="TreeGrafter"/>
</dbReference>
<dbReference type="InterPro" id="IPR050511">
    <property type="entry name" value="AMPK_gamma/SDS23_families"/>
</dbReference>
<dbReference type="OrthoDB" id="449052at2759"/>
<dbReference type="CDD" id="cd02205">
    <property type="entry name" value="CBS_pair_SF"/>
    <property type="match status" value="1"/>
</dbReference>
<keyword evidence="3 5" id="KW-0129">CBS domain</keyword>
<comment type="similarity">
    <text evidence="1">Belongs to the 5'-AMP-activated protein kinase gamma subunit family.</text>
</comment>
<comment type="subunit">
    <text evidence="4">AMPK is a heterotrimer of an alpha catalytic subunit (PRKAA1 or PRKAA2), a beta (PRKAB1 or PRKAB2) and a gamma non-catalytic subunits (PRKAG1, PRKAG2 or PRKAG3). Interacts with FNIP1 and FNIP2.</text>
</comment>
<name>A0A6V7XA41_MELEN</name>
<evidence type="ECO:0000313" key="8">
    <source>
        <dbReference type="EMBL" id="CAD2196154.1"/>
    </source>
</evidence>
<comment type="caution">
    <text evidence="8">The sequence shown here is derived from an EMBL/GenBank/DDBJ whole genome shotgun (WGS) entry which is preliminary data.</text>
</comment>
<dbReference type="GO" id="GO:0019901">
    <property type="term" value="F:protein kinase binding"/>
    <property type="evidence" value="ECO:0007669"/>
    <property type="project" value="TreeGrafter"/>
</dbReference>
<protein>
    <recommendedName>
        <fullName evidence="7">CBS domain-containing protein</fullName>
    </recommendedName>
</protein>
<evidence type="ECO:0000259" key="7">
    <source>
        <dbReference type="PROSITE" id="PS51371"/>
    </source>
</evidence>
<evidence type="ECO:0000256" key="1">
    <source>
        <dbReference type="ARBA" id="ARBA00006750"/>
    </source>
</evidence>
<dbReference type="Proteomes" id="UP000580250">
    <property type="component" value="Unassembled WGS sequence"/>
</dbReference>
<evidence type="ECO:0000313" key="9">
    <source>
        <dbReference type="Proteomes" id="UP000580250"/>
    </source>
</evidence>
<proteinExistence type="inferred from homology"/>
<dbReference type="AlphaFoldDB" id="A0A6V7XA41"/>
<feature type="region of interest" description="Disordered" evidence="6">
    <location>
        <begin position="296"/>
        <end position="317"/>
    </location>
</feature>
<evidence type="ECO:0000256" key="5">
    <source>
        <dbReference type="PROSITE-ProRule" id="PRU00703"/>
    </source>
</evidence>
<dbReference type="GO" id="GO:0005737">
    <property type="term" value="C:cytoplasm"/>
    <property type="evidence" value="ECO:0007669"/>
    <property type="project" value="TreeGrafter"/>
</dbReference>
<feature type="compositionally biased region" description="Acidic residues" evidence="6">
    <location>
        <begin position="230"/>
        <end position="251"/>
    </location>
</feature>
<dbReference type="InterPro" id="IPR000644">
    <property type="entry name" value="CBS_dom"/>
</dbReference>
<dbReference type="GO" id="GO:0019887">
    <property type="term" value="F:protein kinase regulator activity"/>
    <property type="evidence" value="ECO:0007669"/>
    <property type="project" value="TreeGrafter"/>
</dbReference>
<accession>A0A6V7XA41</accession>
<dbReference type="EMBL" id="CAJEWN010001282">
    <property type="protein sequence ID" value="CAD2196154.1"/>
    <property type="molecule type" value="Genomic_DNA"/>
</dbReference>
<evidence type="ECO:0000256" key="4">
    <source>
        <dbReference type="ARBA" id="ARBA00025878"/>
    </source>
</evidence>
<dbReference type="PROSITE" id="PS51371">
    <property type="entry name" value="CBS"/>
    <property type="match status" value="1"/>
</dbReference>
<gene>
    <name evidence="8" type="ORF">MENT_LOCUS49301</name>
</gene>
<sequence length="679" mass="75780">MTTTEHQHFNIVHNNNVQTSTPTTTRTIQQQTYNGVNSSLNHHYNGQQRHKHPRTPGKVPLPCPPAAAFLPYYSNSYFSSPQPVPPPPHSLRPGILGIACNNNSSSPPYQHQNSSNVEEEIPVPEGLLDFADLELNCTKDCSNNELVMEPIWEQRERPFQITQGCASILPNPKETPANIIPPEMEETSQSWRQYAVASLTGHRLSVTSQPRRKISKISTSAIDGKNGSNETEEVNVLDDDNDDGEDFEEEEGGFRERCTTVTYRFPTNNNNNNSEEKDFCSKRRIVAVRKLSMGHQRQSGDERKFASSLSPDKARAGHRRLSIPERSLLNANYAILRKSIDRFEVVGSFHSCHSEAYRNFLQSLSCYDLSSVHTMIVMMDSELQIQKAVQLLSSHMAPRFAVIANARVDGQWAPFTVTDCLLALSQAHRKLDGQLGEQTLRFFIEQIQNGRRLISVDDQTCAWDLARVFALNRVHRVPVFNVESFELVGVLSPRQITQELLKLVSSGCSLSPDLKSITLGSRLIGIWGGPESIATIKEGQSCAQAIDLFLEKQVSSLPVLSSNDGSLLGVLDKNGLLDRLFEHLGSHQTPERCFRLMEETPVEDLLSQTRRRTVSPNCSVVDAMRILTEDNLISSLFITEPTSSSSSSPKSTNNEKGERLCGVISHTDILSFVINNDSQ</sequence>
<reference evidence="8 9" key="1">
    <citation type="submission" date="2020-08" db="EMBL/GenBank/DDBJ databases">
        <authorList>
            <person name="Koutsovoulos G."/>
            <person name="Danchin GJ E."/>
        </authorList>
    </citation>
    <scope>NUCLEOTIDE SEQUENCE [LARGE SCALE GENOMIC DNA]</scope>
</reference>
<feature type="domain" description="CBS" evidence="7">
    <location>
        <begin position="528"/>
        <end position="586"/>
    </location>
</feature>
<evidence type="ECO:0000256" key="6">
    <source>
        <dbReference type="SAM" id="MobiDB-lite"/>
    </source>
</evidence>
<organism evidence="8 9">
    <name type="scientific">Meloidogyne enterolobii</name>
    <name type="common">Root-knot nematode worm</name>
    <name type="synonym">Meloidogyne mayaguensis</name>
    <dbReference type="NCBI Taxonomy" id="390850"/>
    <lineage>
        <taxon>Eukaryota</taxon>
        <taxon>Metazoa</taxon>
        <taxon>Ecdysozoa</taxon>
        <taxon>Nematoda</taxon>
        <taxon>Chromadorea</taxon>
        <taxon>Rhabditida</taxon>
        <taxon>Tylenchina</taxon>
        <taxon>Tylenchomorpha</taxon>
        <taxon>Tylenchoidea</taxon>
        <taxon>Meloidogynidae</taxon>
        <taxon>Meloidogyninae</taxon>
        <taxon>Meloidogyne</taxon>
    </lineage>
</organism>
<dbReference type="PANTHER" id="PTHR13780">
    <property type="entry name" value="AMP-ACTIVATED PROTEIN KINASE, GAMMA REGULATORY SUBUNIT"/>
    <property type="match status" value="1"/>
</dbReference>
<dbReference type="SUPFAM" id="SSF54631">
    <property type="entry name" value="CBS-domain pair"/>
    <property type="match status" value="2"/>
</dbReference>
<evidence type="ECO:0000256" key="3">
    <source>
        <dbReference type="ARBA" id="ARBA00023122"/>
    </source>
</evidence>
<keyword evidence="2" id="KW-0677">Repeat</keyword>
<dbReference type="Gene3D" id="3.10.580.10">
    <property type="entry name" value="CBS-domain"/>
    <property type="match status" value="2"/>
</dbReference>
<dbReference type="Pfam" id="PF00571">
    <property type="entry name" value="CBS"/>
    <property type="match status" value="2"/>
</dbReference>
<dbReference type="InterPro" id="IPR046342">
    <property type="entry name" value="CBS_dom_sf"/>
</dbReference>
<feature type="region of interest" description="Disordered" evidence="6">
    <location>
        <begin position="221"/>
        <end position="253"/>
    </location>
</feature>
<dbReference type="GO" id="GO:0016208">
    <property type="term" value="F:AMP binding"/>
    <property type="evidence" value="ECO:0007669"/>
    <property type="project" value="TreeGrafter"/>
</dbReference>
<feature type="compositionally biased region" description="Polar residues" evidence="6">
    <location>
        <begin position="37"/>
        <end position="47"/>
    </location>
</feature>
<dbReference type="PANTHER" id="PTHR13780:SF32">
    <property type="entry name" value="CBS DOMAIN-CONTAINING PROTEIN"/>
    <property type="match status" value="1"/>
</dbReference>